<proteinExistence type="inferred from homology"/>
<dbReference type="InterPro" id="IPR000209">
    <property type="entry name" value="Peptidase_S8/S53_dom"/>
</dbReference>
<evidence type="ECO:0000256" key="3">
    <source>
        <dbReference type="ARBA" id="ARBA00022801"/>
    </source>
</evidence>
<dbReference type="Proteomes" id="UP001596303">
    <property type="component" value="Unassembled WGS sequence"/>
</dbReference>
<organism evidence="7 8">
    <name type="scientific">Ponticaulis profundi</name>
    <dbReference type="NCBI Taxonomy" id="2665222"/>
    <lineage>
        <taxon>Bacteria</taxon>
        <taxon>Pseudomonadati</taxon>
        <taxon>Pseudomonadota</taxon>
        <taxon>Alphaproteobacteria</taxon>
        <taxon>Hyphomonadales</taxon>
        <taxon>Hyphomonadaceae</taxon>
        <taxon>Ponticaulis</taxon>
    </lineage>
</organism>
<evidence type="ECO:0000259" key="6">
    <source>
        <dbReference type="Pfam" id="PF00082"/>
    </source>
</evidence>
<protein>
    <submittedName>
        <fullName evidence="7">S8 family serine peptidase</fullName>
    </submittedName>
</protein>
<accession>A0ABW1SC46</accession>
<keyword evidence="4" id="KW-0720">Serine protease</keyword>
<evidence type="ECO:0000313" key="7">
    <source>
        <dbReference type="EMBL" id="MFC6199257.1"/>
    </source>
</evidence>
<gene>
    <name evidence="7" type="ORF">ACFQDM_14315</name>
</gene>
<dbReference type="InterPro" id="IPR036852">
    <property type="entry name" value="Peptidase_S8/S53_dom_sf"/>
</dbReference>
<evidence type="ECO:0000256" key="4">
    <source>
        <dbReference type="ARBA" id="ARBA00022825"/>
    </source>
</evidence>
<evidence type="ECO:0000313" key="8">
    <source>
        <dbReference type="Proteomes" id="UP001596303"/>
    </source>
</evidence>
<dbReference type="Gene3D" id="3.40.50.200">
    <property type="entry name" value="Peptidase S8/S53 domain"/>
    <property type="match status" value="1"/>
</dbReference>
<comment type="caution">
    <text evidence="5">Lacks conserved residue(s) required for the propagation of feature annotation.</text>
</comment>
<evidence type="ECO:0000256" key="1">
    <source>
        <dbReference type="ARBA" id="ARBA00011073"/>
    </source>
</evidence>
<comment type="similarity">
    <text evidence="1 5">Belongs to the peptidase S8 family.</text>
</comment>
<comment type="caution">
    <text evidence="7">The sequence shown here is derived from an EMBL/GenBank/DDBJ whole genome shotgun (WGS) entry which is preliminary data.</text>
</comment>
<dbReference type="PANTHER" id="PTHR43806">
    <property type="entry name" value="PEPTIDASE S8"/>
    <property type="match status" value="1"/>
</dbReference>
<keyword evidence="8" id="KW-1185">Reference proteome</keyword>
<keyword evidence="2" id="KW-0645">Protease</keyword>
<dbReference type="Pfam" id="PF00082">
    <property type="entry name" value="Peptidase_S8"/>
    <property type="match status" value="1"/>
</dbReference>
<evidence type="ECO:0000256" key="5">
    <source>
        <dbReference type="PROSITE-ProRule" id="PRU01240"/>
    </source>
</evidence>
<dbReference type="InterPro" id="IPR050131">
    <property type="entry name" value="Peptidase_S8_subtilisin-like"/>
</dbReference>
<evidence type="ECO:0000256" key="2">
    <source>
        <dbReference type="ARBA" id="ARBA00022670"/>
    </source>
</evidence>
<dbReference type="PANTHER" id="PTHR43806:SF11">
    <property type="entry name" value="CEREVISIN-RELATED"/>
    <property type="match status" value="1"/>
</dbReference>
<dbReference type="EMBL" id="JBHSSW010000028">
    <property type="protein sequence ID" value="MFC6199257.1"/>
    <property type="molecule type" value="Genomic_DNA"/>
</dbReference>
<feature type="domain" description="Peptidase S8/S53" evidence="6">
    <location>
        <begin position="223"/>
        <end position="495"/>
    </location>
</feature>
<sequence length="561" mass="59489">MTATLLMLGACGKLEERQQRFDTLLAASSAQIRSLGGPTNSPDAEHSLRARAISTQFWPEELRRPKAPEWMMVKNTVILDPQRQATTDAAPEEQKPLETVIEELQAFRLVIQRDRLLSGATRLTVQRPVYQPAPLLFRQKLLVRRSALSPCDNVRIGLTASNVDEAAFLSCLIAYFEQTALQYSVSPDYMLSPAQSDAQAVKAPAASQFWAHTPYEMNNPDAAVIALLDTGIGLDTKQMGGFDFVSDPLAAGDGDGIDTNPQDVGDLCDPNNALQKDSLHGPALAGLISQAPNRSDALRTILMGAKLMPIRVSGRCGARLSDALNGLAWSSGMAPVLLPNETSFRNETPADLILFAFSAPGQCPPALQSLVRKLHAEGRTMIVPAGNHGAPASGFFPANCEDVIAVAASDRAGHLTAYSNYGPGIDVIAPGGDLAADLDEDGWPDGIIVPAKASNCRDPISGAAVEKCRLALAEGTSLAASRVTAELAKRLDQAASNESVSEIIPRIGASAEKTQCRGPCPETLNGTPIEGMPGQCHRPCGTRQIIASSPLTSSSAVMGVR</sequence>
<keyword evidence="3" id="KW-0378">Hydrolase</keyword>
<name>A0ABW1SC46_9PROT</name>
<dbReference type="PROSITE" id="PS51892">
    <property type="entry name" value="SUBTILASE"/>
    <property type="match status" value="1"/>
</dbReference>
<dbReference type="SUPFAM" id="SSF52743">
    <property type="entry name" value="Subtilisin-like"/>
    <property type="match status" value="1"/>
</dbReference>
<reference evidence="8" key="1">
    <citation type="journal article" date="2019" name="Int. J. Syst. Evol. Microbiol.">
        <title>The Global Catalogue of Microorganisms (GCM) 10K type strain sequencing project: providing services to taxonomists for standard genome sequencing and annotation.</title>
        <authorList>
            <consortium name="The Broad Institute Genomics Platform"/>
            <consortium name="The Broad Institute Genome Sequencing Center for Infectious Disease"/>
            <person name="Wu L."/>
            <person name="Ma J."/>
        </authorList>
    </citation>
    <scope>NUCLEOTIDE SEQUENCE [LARGE SCALE GENOMIC DNA]</scope>
    <source>
        <strain evidence="8">CGMCC-1.15741</strain>
    </source>
</reference>
<dbReference type="RefSeq" id="WP_377380151.1">
    <property type="nucleotide sequence ID" value="NZ_JBHSSW010000028.1"/>
</dbReference>